<dbReference type="GO" id="GO:0004386">
    <property type="term" value="F:helicase activity"/>
    <property type="evidence" value="ECO:0007669"/>
    <property type="project" value="UniProtKB-KW"/>
</dbReference>
<feature type="region of interest" description="Disordered" evidence="9">
    <location>
        <begin position="832"/>
        <end position="894"/>
    </location>
</feature>
<name>A0A8T1UZG0_9STRA</name>
<feature type="domain" description="Helicase C-terminal" evidence="11">
    <location>
        <begin position="793"/>
        <end position="1021"/>
    </location>
</feature>
<evidence type="ECO:0000256" key="9">
    <source>
        <dbReference type="SAM" id="MobiDB-lite"/>
    </source>
</evidence>
<evidence type="ECO:0000256" key="2">
    <source>
        <dbReference type="ARBA" id="ARBA00007025"/>
    </source>
</evidence>
<evidence type="ECO:0000256" key="4">
    <source>
        <dbReference type="ARBA" id="ARBA00022801"/>
    </source>
</evidence>
<reference evidence="12" key="1">
    <citation type="submission" date="2021-01" db="EMBL/GenBank/DDBJ databases">
        <title>Phytophthora aleatoria, a newly-described species from Pinus radiata is distinct from Phytophthora cactorum isolates based on comparative genomics.</title>
        <authorList>
            <person name="Mcdougal R."/>
            <person name="Panda P."/>
            <person name="Williams N."/>
            <person name="Studholme D.J."/>
        </authorList>
    </citation>
    <scope>NUCLEOTIDE SEQUENCE</scope>
    <source>
        <strain evidence="12">NZFS 3830</strain>
    </source>
</reference>
<dbReference type="GO" id="GO:0005634">
    <property type="term" value="C:nucleus"/>
    <property type="evidence" value="ECO:0007669"/>
    <property type="project" value="UniProtKB-SubCell"/>
</dbReference>
<keyword evidence="3" id="KW-0547">Nucleotide-binding</keyword>
<dbReference type="PROSITE" id="PS51192">
    <property type="entry name" value="HELICASE_ATP_BIND_1"/>
    <property type="match status" value="1"/>
</dbReference>
<evidence type="ECO:0000313" key="13">
    <source>
        <dbReference type="Proteomes" id="UP000688947"/>
    </source>
</evidence>
<dbReference type="PROSITE" id="PS51194">
    <property type="entry name" value="HELICASE_CTER"/>
    <property type="match status" value="1"/>
</dbReference>
<feature type="compositionally biased region" description="Low complexity" evidence="9">
    <location>
        <begin position="1202"/>
        <end position="1226"/>
    </location>
</feature>
<organism evidence="12 13">
    <name type="scientific">Phytophthora cactorum</name>
    <dbReference type="NCBI Taxonomy" id="29920"/>
    <lineage>
        <taxon>Eukaryota</taxon>
        <taxon>Sar</taxon>
        <taxon>Stramenopiles</taxon>
        <taxon>Oomycota</taxon>
        <taxon>Peronosporomycetes</taxon>
        <taxon>Peronosporales</taxon>
        <taxon>Peronosporaceae</taxon>
        <taxon>Phytophthora</taxon>
    </lineage>
</organism>
<feature type="region of interest" description="Disordered" evidence="9">
    <location>
        <begin position="1351"/>
        <end position="1384"/>
    </location>
</feature>
<feature type="region of interest" description="Disordered" evidence="9">
    <location>
        <begin position="1196"/>
        <end position="1226"/>
    </location>
</feature>
<evidence type="ECO:0000256" key="5">
    <source>
        <dbReference type="ARBA" id="ARBA00022806"/>
    </source>
</evidence>
<dbReference type="SMART" id="SM00490">
    <property type="entry name" value="HELICc"/>
    <property type="match status" value="1"/>
</dbReference>
<feature type="domain" description="Helicase ATP-binding" evidence="10">
    <location>
        <begin position="325"/>
        <end position="583"/>
    </location>
</feature>
<dbReference type="PANTHER" id="PTHR45797:SF1">
    <property type="entry name" value="HELICASE ARIP4"/>
    <property type="match status" value="1"/>
</dbReference>
<dbReference type="SMART" id="SM00487">
    <property type="entry name" value="DEXDc"/>
    <property type="match status" value="1"/>
</dbReference>
<dbReference type="VEuPathDB" id="FungiDB:PC110_g20535"/>
<feature type="region of interest" description="Disordered" evidence="9">
    <location>
        <begin position="256"/>
        <end position="280"/>
    </location>
</feature>
<dbReference type="InterPro" id="IPR001650">
    <property type="entry name" value="Helicase_C-like"/>
</dbReference>
<feature type="compositionally biased region" description="Basic and acidic residues" evidence="9">
    <location>
        <begin position="1375"/>
        <end position="1384"/>
    </location>
</feature>
<feature type="compositionally biased region" description="Polar residues" evidence="9">
    <location>
        <begin position="260"/>
        <end position="274"/>
    </location>
</feature>
<dbReference type="VEuPathDB" id="FungiDB:PC110_g20536"/>
<feature type="compositionally biased region" description="Basic residues" evidence="9">
    <location>
        <begin position="1260"/>
        <end position="1271"/>
    </location>
</feature>
<comment type="similarity">
    <text evidence="2">Belongs to the SNF2/RAD54 helicase family.</text>
</comment>
<comment type="caution">
    <text evidence="12">The sequence shown here is derived from an EMBL/GenBank/DDBJ whole genome shotgun (WGS) entry which is preliminary data.</text>
</comment>
<gene>
    <name evidence="12" type="ORF">JG687_00002297</name>
</gene>
<dbReference type="InterPro" id="IPR049730">
    <property type="entry name" value="SNF2/RAD54-like_C"/>
</dbReference>
<feature type="compositionally biased region" description="Basic and acidic residues" evidence="9">
    <location>
        <begin position="378"/>
        <end position="394"/>
    </location>
</feature>
<dbReference type="PANTHER" id="PTHR45797">
    <property type="entry name" value="RAD54-LIKE"/>
    <property type="match status" value="1"/>
</dbReference>
<evidence type="ECO:0000259" key="10">
    <source>
        <dbReference type="PROSITE" id="PS51192"/>
    </source>
</evidence>
<keyword evidence="7" id="KW-0238">DNA-binding</keyword>
<evidence type="ECO:0000256" key="8">
    <source>
        <dbReference type="ARBA" id="ARBA00023242"/>
    </source>
</evidence>
<dbReference type="Proteomes" id="UP000688947">
    <property type="component" value="Unassembled WGS sequence"/>
</dbReference>
<feature type="compositionally biased region" description="Basic and acidic residues" evidence="9">
    <location>
        <begin position="832"/>
        <end position="848"/>
    </location>
</feature>
<protein>
    <recommendedName>
        <fullName evidence="14">P-loop containing nucleoside triphosphate hydrolase</fullName>
    </recommendedName>
</protein>
<evidence type="ECO:0000313" key="12">
    <source>
        <dbReference type="EMBL" id="KAG6970992.1"/>
    </source>
</evidence>
<evidence type="ECO:0008006" key="14">
    <source>
        <dbReference type="Google" id="ProtNLM"/>
    </source>
</evidence>
<dbReference type="GO" id="GO:0005524">
    <property type="term" value="F:ATP binding"/>
    <property type="evidence" value="ECO:0007669"/>
    <property type="project" value="UniProtKB-KW"/>
</dbReference>
<dbReference type="InterPro" id="IPR014001">
    <property type="entry name" value="Helicase_ATP-bd"/>
</dbReference>
<keyword evidence="8" id="KW-0539">Nucleus</keyword>
<dbReference type="GO" id="GO:0016887">
    <property type="term" value="F:ATP hydrolysis activity"/>
    <property type="evidence" value="ECO:0007669"/>
    <property type="project" value="InterPro"/>
</dbReference>
<evidence type="ECO:0000256" key="1">
    <source>
        <dbReference type="ARBA" id="ARBA00004123"/>
    </source>
</evidence>
<feature type="region of interest" description="Disordered" evidence="9">
    <location>
        <begin position="366"/>
        <end position="394"/>
    </location>
</feature>
<dbReference type="CDD" id="cd18007">
    <property type="entry name" value="DEXHc_ATRX-like"/>
    <property type="match status" value="1"/>
</dbReference>
<keyword evidence="5" id="KW-0347">Helicase</keyword>
<dbReference type="CDD" id="cd18793">
    <property type="entry name" value="SF2_C_SNF"/>
    <property type="match status" value="1"/>
</dbReference>
<comment type="subcellular location">
    <subcellularLocation>
        <location evidence="1">Nucleus</location>
    </subcellularLocation>
</comment>
<dbReference type="Pfam" id="PF00271">
    <property type="entry name" value="Helicase_C"/>
    <property type="match status" value="1"/>
</dbReference>
<dbReference type="OrthoDB" id="2020972at2759"/>
<dbReference type="GO" id="GO:0003677">
    <property type="term" value="F:DNA binding"/>
    <property type="evidence" value="ECO:0007669"/>
    <property type="project" value="UniProtKB-KW"/>
</dbReference>
<keyword evidence="6" id="KW-0067">ATP-binding</keyword>
<dbReference type="InterPro" id="IPR044574">
    <property type="entry name" value="ARIP4-like"/>
</dbReference>
<evidence type="ECO:0000256" key="3">
    <source>
        <dbReference type="ARBA" id="ARBA00022741"/>
    </source>
</evidence>
<keyword evidence="4" id="KW-0378">Hydrolase</keyword>
<dbReference type="Pfam" id="PF00176">
    <property type="entry name" value="SNF2-rel_dom"/>
    <property type="match status" value="1"/>
</dbReference>
<accession>A0A8T1UZG0</accession>
<dbReference type="EMBL" id="JAENGZ010000061">
    <property type="protein sequence ID" value="KAG6970992.1"/>
    <property type="molecule type" value="Genomic_DNA"/>
</dbReference>
<evidence type="ECO:0000256" key="6">
    <source>
        <dbReference type="ARBA" id="ARBA00022840"/>
    </source>
</evidence>
<dbReference type="VEuPathDB" id="FungiDB:PC110_g20534"/>
<feature type="region of interest" description="Disordered" evidence="9">
    <location>
        <begin position="1239"/>
        <end position="1275"/>
    </location>
</feature>
<dbReference type="InterPro" id="IPR000330">
    <property type="entry name" value="SNF2_N"/>
</dbReference>
<sequence>MNGYLRSKCSSEQQLLNELAKLLSAKDVASRKMADVLRALTFFYTSAGRGSRIPLSLLSGLCTLLPQLKDKKEITLLKDEHQRIARIALCLLTRLIDQFEIQKDTATRLTDSQKMSQGQSVDPVEQVLANFLLTLETAVMTPSGLLLPRQRATLRVYAQICRTFYAAATVQLTEARVMGGSGCTCGLLPCICVGDVEDAADFLEEVHDAQNSGGAMTAKAKLRLLFAANATSQCMSCMMLPCICPAEEDAAMLGEDETTSVEAASPSISDQDQGTVEEETDEYGRVRLGSIATDSQEKNEGDVWIAKEIKPLLKPHQVEGVQFLHSHVAAGRGCILADYMGLGKTLQVITVIYSFIVDEINARKRRSNDGDSLGCDTSKTDPKKMKEHDKSREDKEPRVTVLVLCPAICLPNWDSEFHKWLGAEARARCPVLTLDSSTTKGTTAGRLRLLQRWKRTGGVLLMGYEMFRGLLNPTTTPVSCATERDASIRVCSRMASATMEITSASAHETAKVQRTAREFRQLLCAPGADLVVMDEGHRMKDPSSLLCQSVAQIQTPRRLVLTGYPVQNSLSEYWCMVNFAREGFLGSYDEFRAKFERPILEGNLTRSQELIERLQSVVLRRGKALLRSQLPPKMEWILYCKLSPVQHRLYCGFLDFYGDDGATGGAAADLLTAYAALLQVMNHPDIIYSKLCPSQDDGSTMLLEDDEFNDTLDESSGWAWESDERLQEKRQIAAAQRRRKRQKLTDTQKSYEWARSVIFGQSRQAIMSSIQPVASPYHTQVLENSGKMAVLLRIVEESFACGDKVVVFSQSVPTLKVISDFLRASAFSPSRAADDAAKERKRLKEDGPASKPKRRRIAPRPNRDPAGILRKRRNQAAASGPSARKTGTAGAVSNAPSSEWFLQIDGSTNGAKRMEYIQRFSSADSSVKLLLVSTRAGAEGINLHAANRLVLFDVSWNPSNDHQSMCRSHRIGQAKTVHVYRLVSTGTMERMIYEQQMKKVDLSTSVVDSHERVSQKESAVEAPSLSATDAVSPVKGAATSPVPLSGFLQPPTETDKELAVDEDIAGDDDVLASCVKQLGRWIVGVHRVHEPLNDEKHAAAYASHRYLIFQTWKFASNMTMPKVGVDITAHKEERNVTDTKKKTKLRVRYYVELVVGSPRGSHTRLGFSGSFQALLRLHHEFVRLYVEKHGEPHTGLLTGRESFLSNSSSTSRSSVSSTSKSSPTSLSSLVRHTFGLKMKSKSTGDNELNGEGVINNPHTQHTHHHHHHRHQYPATQEPPGIVPFPAQNKILVHLESGEANDDDKIEARNAALFGYYSQLFNSDDGEMYLELVHQRAKEQADKNKNELVENQAEVGAEPRSSHSSGGVFKLLGRHPKTEDAKSSKHVEFFEPVYVRARGKSRGRKSTRRNSSLQAP</sequence>
<evidence type="ECO:0000256" key="7">
    <source>
        <dbReference type="ARBA" id="ARBA00023125"/>
    </source>
</evidence>
<proteinExistence type="inferred from homology"/>
<evidence type="ECO:0000259" key="11">
    <source>
        <dbReference type="PROSITE" id="PS51194"/>
    </source>
</evidence>